<evidence type="ECO:0000256" key="3">
    <source>
        <dbReference type="PIRSR" id="PIRSR637359-2"/>
    </source>
</evidence>
<dbReference type="Pfam" id="PF13469">
    <property type="entry name" value="Sulfotransfer_3"/>
    <property type="match status" value="1"/>
</dbReference>
<comment type="caution">
    <text evidence="5">The sequence shown here is derived from an EMBL/GenBank/DDBJ whole genome shotgun (WGS) entry which is preliminary data.</text>
</comment>
<sequence>DAMAARWLSTRRAVIVPGAMKSGTCSLRRQLQWSAEQDGLSLPSQEPHFFDEDTEWALGPAHYASWFEDAEMIGDVTPSYLYIPQALERLAELLPQAKLVVSLRNPICRAVSHQNHDHDKDAFRRGLYAEQQLGTAKHLFGEIELERLLRLFPAERIHVVIAERFRQCPSQELRRIRDFLGLDHVEFPTEAFEEEHVRYDYAETLPLGSPLRGELRRFYAKDVQRLRGLLGDGLLDWDLDFATHRPPLLLRPRMARALQAPTRQRSRSSSPRAKHHQHSAKKGLCMRFFAPGSGCCCLRSSKL</sequence>
<organism evidence="5 6">
    <name type="scientific">Symbiodinium pilosum</name>
    <name type="common">Dinoflagellate</name>
    <dbReference type="NCBI Taxonomy" id="2952"/>
    <lineage>
        <taxon>Eukaryota</taxon>
        <taxon>Sar</taxon>
        <taxon>Alveolata</taxon>
        <taxon>Dinophyceae</taxon>
        <taxon>Suessiales</taxon>
        <taxon>Symbiodiniaceae</taxon>
        <taxon>Symbiodinium</taxon>
    </lineage>
</organism>
<feature type="binding site" evidence="3">
    <location>
        <position position="112"/>
    </location>
    <ligand>
        <name>3'-phosphoadenylyl sulfate</name>
        <dbReference type="ChEBI" id="CHEBI:58339"/>
    </ligand>
</feature>
<name>A0A812YCG3_SYMPI</name>
<evidence type="ECO:0000256" key="1">
    <source>
        <dbReference type="ARBA" id="ARBA00022679"/>
    </source>
</evidence>
<dbReference type="OrthoDB" id="411451at2759"/>
<dbReference type="GO" id="GO:0008146">
    <property type="term" value="F:sulfotransferase activity"/>
    <property type="evidence" value="ECO:0007669"/>
    <property type="project" value="InterPro"/>
</dbReference>
<feature type="binding site" evidence="3">
    <location>
        <position position="104"/>
    </location>
    <ligand>
        <name>3'-phosphoadenylyl sulfate</name>
        <dbReference type="ChEBI" id="CHEBI:58339"/>
    </ligand>
</feature>
<dbReference type="PANTHER" id="PTHR10605:SF56">
    <property type="entry name" value="BIFUNCTIONAL HEPARAN SULFATE N-DEACETYLASE_N-SULFOTRANSFERASE"/>
    <property type="match status" value="1"/>
</dbReference>
<accession>A0A812YCG3</accession>
<evidence type="ECO:0000313" key="5">
    <source>
        <dbReference type="EMBL" id="CAE7771929.1"/>
    </source>
</evidence>
<feature type="active site" description="For sulfotransferase activity" evidence="2">
    <location>
        <position position="21"/>
    </location>
</feature>
<keyword evidence="6" id="KW-1185">Reference proteome</keyword>
<feature type="compositionally biased region" description="Low complexity" evidence="4">
    <location>
        <begin position="259"/>
        <end position="271"/>
    </location>
</feature>
<dbReference type="PANTHER" id="PTHR10605">
    <property type="entry name" value="HEPARAN SULFATE SULFOTRANSFERASE"/>
    <property type="match status" value="1"/>
</dbReference>
<dbReference type="InterPro" id="IPR037359">
    <property type="entry name" value="NST/OST"/>
</dbReference>
<evidence type="ECO:0000256" key="4">
    <source>
        <dbReference type="SAM" id="MobiDB-lite"/>
    </source>
</evidence>
<dbReference type="SUPFAM" id="SSF52540">
    <property type="entry name" value="P-loop containing nucleoside triphosphate hydrolases"/>
    <property type="match status" value="1"/>
</dbReference>
<dbReference type="AlphaFoldDB" id="A0A812YCG3"/>
<dbReference type="Gene3D" id="3.40.50.300">
    <property type="entry name" value="P-loop containing nucleotide triphosphate hydrolases"/>
    <property type="match status" value="1"/>
</dbReference>
<evidence type="ECO:0000256" key="2">
    <source>
        <dbReference type="PIRSR" id="PIRSR637359-1"/>
    </source>
</evidence>
<feature type="region of interest" description="Disordered" evidence="4">
    <location>
        <begin position="259"/>
        <end position="278"/>
    </location>
</feature>
<dbReference type="InterPro" id="IPR027417">
    <property type="entry name" value="P-loop_NTPase"/>
</dbReference>
<evidence type="ECO:0000313" key="6">
    <source>
        <dbReference type="Proteomes" id="UP000649617"/>
    </source>
</evidence>
<reference evidence="5" key="1">
    <citation type="submission" date="2021-02" db="EMBL/GenBank/DDBJ databases">
        <authorList>
            <person name="Dougan E. K."/>
            <person name="Rhodes N."/>
            <person name="Thang M."/>
            <person name="Chan C."/>
        </authorList>
    </citation>
    <scope>NUCLEOTIDE SEQUENCE</scope>
</reference>
<proteinExistence type="predicted"/>
<protein>
    <submittedName>
        <fullName evidence="5">HS3ST6 protein</fullName>
    </submittedName>
</protein>
<dbReference type="Proteomes" id="UP000649617">
    <property type="component" value="Unassembled WGS sequence"/>
</dbReference>
<gene>
    <name evidence="5" type="primary">HS3ST6</name>
    <name evidence="5" type="ORF">SPIL2461_LOCUS22759</name>
</gene>
<feature type="non-terminal residue" evidence="5">
    <location>
        <position position="303"/>
    </location>
</feature>
<keyword evidence="1" id="KW-0808">Transferase</keyword>
<dbReference type="EMBL" id="CAJNIZ010047620">
    <property type="protein sequence ID" value="CAE7771929.1"/>
    <property type="molecule type" value="Genomic_DNA"/>
</dbReference>